<reference evidence="1" key="1">
    <citation type="submission" date="2021-06" db="EMBL/GenBank/DDBJ databases">
        <authorList>
            <person name="Kallberg Y."/>
            <person name="Tangrot J."/>
            <person name="Rosling A."/>
        </authorList>
    </citation>
    <scope>NUCLEOTIDE SEQUENCE</scope>
    <source>
        <strain evidence="1">CL356</strain>
    </source>
</reference>
<dbReference type="Proteomes" id="UP000789525">
    <property type="component" value="Unassembled WGS sequence"/>
</dbReference>
<feature type="non-terminal residue" evidence="1">
    <location>
        <position position="1"/>
    </location>
</feature>
<name>A0ACA9QDD3_9GLOM</name>
<protein>
    <submittedName>
        <fullName evidence="1">11760_t:CDS:1</fullName>
    </submittedName>
</protein>
<dbReference type="EMBL" id="CAJVPT010049143">
    <property type="protein sequence ID" value="CAG8743351.1"/>
    <property type="molecule type" value="Genomic_DNA"/>
</dbReference>
<proteinExistence type="predicted"/>
<evidence type="ECO:0000313" key="1">
    <source>
        <dbReference type="EMBL" id="CAG8743351.1"/>
    </source>
</evidence>
<comment type="caution">
    <text evidence="1">The sequence shown here is derived from an EMBL/GenBank/DDBJ whole genome shotgun (WGS) entry which is preliminary data.</text>
</comment>
<evidence type="ECO:0000313" key="2">
    <source>
        <dbReference type="Proteomes" id="UP000789525"/>
    </source>
</evidence>
<keyword evidence="2" id="KW-1185">Reference proteome</keyword>
<organism evidence="1 2">
    <name type="scientific">Acaulospora colombiana</name>
    <dbReference type="NCBI Taxonomy" id="27376"/>
    <lineage>
        <taxon>Eukaryota</taxon>
        <taxon>Fungi</taxon>
        <taxon>Fungi incertae sedis</taxon>
        <taxon>Mucoromycota</taxon>
        <taxon>Glomeromycotina</taxon>
        <taxon>Glomeromycetes</taxon>
        <taxon>Diversisporales</taxon>
        <taxon>Acaulosporaceae</taxon>
        <taxon>Acaulospora</taxon>
    </lineage>
</organism>
<gene>
    <name evidence="1" type="ORF">ACOLOM_LOCUS12298</name>
</gene>
<sequence length="83" mass="9323">HIMSSKDRSNLVAPRGVHPPEENPYYNSAQANEKTEDESNQSYISNVKDKIQGAVHTTAQKLNLEPRERNPEAAHQDAKTNPE</sequence>
<accession>A0ACA9QDD3</accession>